<dbReference type="InterPro" id="IPR008949">
    <property type="entry name" value="Isoprenoid_synthase_dom_sf"/>
</dbReference>
<reference evidence="7" key="1">
    <citation type="journal article" date="2018" name="Front. Plant Sci.">
        <title>De novo Transcriptome Characterization of Rhodomyrtus tomentosa Leaves and Identification of Genes Involved in ?/?-Pinene and ?-Caryophyllene Biosynthesis.</title>
        <authorList>
            <person name="He S.M."/>
            <person name="Wang X."/>
            <person name="Yang S.C."/>
            <person name="Dong Y."/>
            <person name="Zhao Q.M."/>
            <person name="Yang J.L."/>
            <person name="Cong K."/>
            <person name="Zhang J.J."/>
            <person name="Zhang G.H."/>
            <person name="Wang Y."/>
            <person name="Fan W."/>
        </authorList>
    </citation>
    <scope>NUCLEOTIDE SEQUENCE</scope>
</reference>
<evidence type="ECO:0000313" key="7">
    <source>
        <dbReference type="EMBL" id="AXY92169.1"/>
    </source>
</evidence>
<dbReference type="GO" id="GO:0010333">
    <property type="term" value="F:terpene synthase activity"/>
    <property type="evidence" value="ECO:0007669"/>
    <property type="project" value="InterPro"/>
</dbReference>
<keyword evidence="4" id="KW-0456">Lyase</keyword>
<evidence type="ECO:0000256" key="3">
    <source>
        <dbReference type="ARBA" id="ARBA00022842"/>
    </source>
</evidence>
<evidence type="ECO:0000256" key="4">
    <source>
        <dbReference type="ARBA" id="ARBA00023239"/>
    </source>
</evidence>
<keyword evidence="2" id="KW-0479">Metal-binding</keyword>
<dbReference type="Gene3D" id="1.50.10.130">
    <property type="entry name" value="Terpene synthase, N-terminal domain"/>
    <property type="match status" value="1"/>
</dbReference>
<dbReference type="Pfam" id="PF03936">
    <property type="entry name" value="Terpene_synth_C"/>
    <property type="match status" value="1"/>
</dbReference>
<dbReference type="EMBL" id="MH192909">
    <property type="protein sequence ID" value="AXY92169.1"/>
    <property type="molecule type" value="mRNA"/>
</dbReference>
<gene>
    <name evidence="7" type="primary">TPS4</name>
</gene>
<evidence type="ECO:0000256" key="1">
    <source>
        <dbReference type="ARBA" id="ARBA00001946"/>
    </source>
</evidence>
<dbReference type="Gene3D" id="1.10.600.10">
    <property type="entry name" value="Farnesyl Diphosphate Synthase"/>
    <property type="match status" value="1"/>
</dbReference>
<dbReference type="InterPro" id="IPR034741">
    <property type="entry name" value="Terpene_cyclase-like_1_C"/>
</dbReference>
<evidence type="ECO:0000259" key="6">
    <source>
        <dbReference type="Pfam" id="PF03936"/>
    </source>
</evidence>
<dbReference type="SFLD" id="SFLDS00005">
    <property type="entry name" value="Isoprenoid_Synthase_Type_I"/>
    <property type="match status" value="1"/>
</dbReference>
<dbReference type="PANTHER" id="PTHR31225">
    <property type="entry name" value="OS04G0344100 PROTEIN-RELATED"/>
    <property type="match status" value="1"/>
</dbReference>
<protein>
    <submittedName>
        <fullName evidence="7">Terpene synthase 4</fullName>
    </submittedName>
</protein>
<keyword evidence="3" id="KW-0460">Magnesium</keyword>
<feature type="domain" description="Terpene synthase metal-binding" evidence="6">
    <location>
        <begin position="298"/>
        <end position="537"/>
    </location>
</feature>
<dbReference type="CDD" id="cd00684">
    <property type="entry name" value="Terpene_cyclase_plant_C1"/>
    <property type="match status" value="1"/>
</dbReference>
<dbReference type="InterPro" id="IPR036965">
    <property type="entry name" value="Terpene_synth_N_sf"/>
</dbReference>
<dbReference type="AlphaFoldDB" id="A0A385J6Y5"/>
<dbReference type="InterPro" id="IPR044814">
    <property type="entry name" value="Terpene_cyclase_plant_C1"/>
</dbReference>
<accession>A0A385J6Y5</accession>
<dbReference type="GO" id="GO:0000287">
    <property type="term" value="F:magnesium ion binding"/>
    <property type="evidence" value="ECO:0007669"/>
    <property type="project" value="InterPro"/>
</dbReference>
<dbReference type="InterPro" id="IPR008930">
    <property type="entry name" value="Terpenoid_cyclase/PrenylTrfase"/>
</dbReference>
<organism evidence="7">
    <name type="scientific">Rhodomyrtus tomentosa</name>
    <dbReference type="NCBI Taxonomy" id="98583"/>
    <lineage>
        <taxon>Eukaryota</taxon>
        <taxon>Viridiplantae</taxon>
        <taxon>Streptophyta</taxon>
        <taxon>Embryophyta</taxon>
        <taxon>Tracheophyta</taxon>
        <taxon>Spermatophyta</taxon>
        <taxon>Magnoliopsida</taxon>
        <taxon>eudicotyledons</taxon>
        <taxon>Gunneridae</taxon>
        <taxon>Pentapetalae</taxon>
        <taxon>rosids</taxon>
        <taxon>malvids</taxon>
        <taxon>Myrtales</taxon>
        <taxon>Myrtaceae</taxon>
        <taxon>Myrtoideae</taxon>
        <taxon>Myrteae</taxon>
        <taxon>Australasian group</taxon>
        <taxon>Rhodomyrtus</taxon>
    </lineage>
</organism>
<dbReference type="SFLD" id="SFLDG01019">
    <property type="entry name" value="Terpene_Cyclase_Like_1_C_Termi"/>
    <property type="match status" value="1"/>
</dbReference>
<dbReference type="FunFam" id="1.50.10.130:FF:000001">
    <property type="entry name" value="Isoprene synthase, chloroplastic"/>
    <property type="match status" value="1"/>
</dbReference>
<dbReference type="SUPFAM" id="SSF48576">
    <property type="entry name" value="Terpenoid synthases"/>
    <property type="match status" value="1"/>
</dbReference>
<dbReference type="InterPro" id="IPR050148">
    <property type="entry name" value="Terpene_synthase-like"/>
</dbReference>
<dbReference type="GO" id="GO:0016102">
    <property type="term" value="P:diterpenoid biosynthetic process"/>
    <property type="evidence" value="ECO:0007669"/>
    <property type="project" value="InterPro"/>
</dbReference>
<dbReference type="InterPro" id="IPR001906">
    <property type="entry name" value="Terpene_synth_N"/>
</dbReference>
<dbReference type="InterPro" id="IPR005630">
    <property type="entry name" value="Terpene_synthase_metal-bd"/>
</dbReference>
<dbReference type="PANTHER" id="PTHR31225:SF241">
    <property type="entry name" value="TERPENE SYNTHASE FAMILY, METAL-BINDING DOMAIN PROTEIN"/>
    <property type="match status" value="1"/>
</dbReference>
<dbReference type="Pfam" id="PF01397">
    <property type="entry name" value="Terpene_synth"/>
    <property type="match status" value="1"/>
</dbReference>
<dbReference type="SUPFAM" id="SSF48239">
    <property type="entry name" value="Terpenoid cyclases/Protein prenyltransferases"/>
    <property type="match status" value="1"/>
</dbReference>
<feature type="domain" description="Terpene synthase N-terminal" evidence="5">
    <location>
        <begin position="58"/>
        <end position="241"/>
    </location>
</feature>
<name>A0A385J6Y5_9MYRT</name>
<proteinExistence type="evidence at transcript level"/>
<evidence type="ECO:0000256" key="2">
    <source>
        <dbReference type="ARBA" id="ARBA00022723"/>
    </source>
</evidence>
<evidence type="ECO:0000259" key="5">
    <source>
        <dbReference type="Pfam" id="PF01397"/>
    </source>
</evidence>
<comment type="cofactor">
    <cofactor evidence="1">
        <name>Mg(2+)</name>
        <dbReference type="ChEBI" id="CHEBI:18420"/>
    </cofactor>
</comment>
<dbReference type="FunFam" id="1.10.600.10:FF:000007">
    <property type="entry name" value="Isoprene synthase, chloroplastic"/>
    <property type="match status" value="1"/>
</dbReference>
<reference evidence="7" key="2">
    <citation type="submission" date="2018-04" db="EMBL/GenBank/DDBJ databases">
        <authorList>
            <person name="Go L.Y."/>
            <person name="Mitchell J.A."/>
        </authorList>
    </citation>
    <scope>NUCLEOTIDE SEQUENCE</scope>
</reference>
<sequence>MQKPLLGLHFVYWSRIHRRDIQRKGDMSVPVSGIPSSSPNKGTCRAVERRWADYHPSIWGNYFLVYASPTSSMEFKYLGRVEEQIEGLKGEVRKMVTDVADNSSQILHLIDQIQRLGIYYHFEREIDEQLEKIHKSYSRLVHGVFKADDLHMIALIFRLLRQQGYNVSSEVFNKFKDDEGKFRQSLVDDARGLLSLYEACHLRCHGDAILEEALHFTMTHLESIDERKVSTSLAKQVKHALKQPLRMGLPRLEARYYIPIYREEPSHDRVLLALAELDFNLLQEQHQKELGKITRWWKDIDVARKFPFARDRIVELFFWISGAYFEPEFAMARDILTKVTSMTSILDDIYDVYGTPEELALLTEAIQKWDVDAMDGLPEYMQAYYKELLHLYEYIGNELAAKGRSYRLVYAKEAMKKLARAYFQEAKWFHTNYTPTLEEYMPLQLITTGYGMLATTSLVGMGDVVTEHALKWSVGDCKIVKAAQTVSRLMDDVSSHQFEQERGHVVSAVEVLMKYRGLSEQEAGEELQKGVVDAWKDTNEEFLRPTAVPMPILTRMLNFSLVMDVLYSDGDNYTHSGTKLKDYVTSLFVRPLPM</sequence>